<dbReference type="EMBL" id="BQFW01000004">
    <property type="protein sequence ID" value="GJJ71041.1"/>
    <property type="molecule type" value="Genomic_DNA"/>
</dbReference>
<protein>
    <submittedName>
        <fullName evidence="2">Uncharacterized protein</fullName>
    </submittedName>
</protein>
<evidence type="ECO:0000256" key="1">
    <source>
        <dbReference type="SAM" id="MobiDB-lite"/>
    </source>
</evidence>
<dbReference type="OrthoDB" id="10587428at2759"/>
<comment type="caution">
    <text evidence="2">The sequence shown here is derived from an EMBL/GenBank/DDBJ whole genome shotgun (WGS) entry which is preliminary data.</text>
</comment>
<accession>A0A9P3H6P6</accession>
<feature type="compositionally biased region" description="Polar residues" evidence="1">
    <location>
        <begin position="106"/>
        <end position="120"/>
    </location>
</feature>
<name>A0A9P3H6P6_9FUNG</name>
<organism evidence="2 3">
    <name type="scientific">Entomortierella parvispora</name>
    <dbReference type="NCBI Taxonomy" id="205924"/>
    <lineage>
        <taxon>Eukaryota</taxon>
        <taxon>Fungi</taxon>
        <taxon>Fungi incertae sedis</taxon>
        <taxon>Mucoromycota</taxon>
        <taxon>Mortierellomycotina</taxon>
        <taxon>Mortierellomycetes</taxon>
        <taxon>Mortierellales</taxon>
        <taxon>Mortierellaceae</taxon>
        <taxon>Entomortierella</taxon>
    </lineage>
</organism>
<sequence>MIADPVPHFAPAADLSKVLGVGNCSEDISLVNAKVKRVGEGRSPDMTLCIKERCNMHSFVRIFIHRSKPGFQTAHSKPYNSNHNHDNYLPLLNKTPSMPLFKSIKKQTSANSTSNQTPRPSLNDYRPLIDSQAKTTPEQALKKLSKQGATFGMSGNIVV</sequence>
<reference evidence="2" key="2">
    <citation type="journal article" date="2022" name="Microbiol. Resour. Announc.">
        <title>Whole-Genome Sequence of Entomortierella parvispora E1425, a Mucoromycotan Fungus Associated with Burkholderiaceae-Related Endosymbiotic Bacteria.</title>
        <authorList>
            <person name="Herlambang A."/>
            <person name="Guo Y."/>
            <person name="Takashima Y."/>
            <person name="Narisawa K."/>
            <person name="Ohta H."/>
            <person name="Nishizawa T."/>
        </authorList>
    </citation>
    <scope>NUCLEOTIDE SEQUENCE</scope>
    <source>
        <strain evidence="2">E1425</strain>
    </source>
</reference>
<proteinExistence type="predicted"/>
<evidence type="ECO:0000313" key="3">
    <source>
        <dbReference type="Proteomes" id="UP000827284"/>
    </source>
</evidence>
<feature type="region of interest" description="Disordered" evidence="1">
    <location>
        <begin position="105"/>
        <end position="124"/>
    </location>
</feature>
<evidence type="ECO:0000313" key="2">
    <source>
        <dbReference type="EMBL" id="GJJ71041.1"/>
    </source>
</evidence>
<dbReference type="AlphaFoldDB" id="A0A9P3H6P6"/>
<keyword evidence="3" id="KW-1185">Reference proteome</keyword>
<reference evidence="2" key="1">
    <citation type="submission" date="2021-11" db="EMBL/GenBank/DDBJ databases">
        <authorList>
            <person name="Herlambang A."/>
            <person name="Guo Y."/>
            <person name="Takashima Y."/>
            <person name="Nishizawa T."/>
        </authorList>
    </citation>
    <scope>NUCLEOTIDE SEQUENCE</scope>
    <source>
        <strain evidence="2">E1425</strain>
    </source>
</reference>
<gene>
    <name evidence="2" type="ORF">EMPS_03391</name>
</gene>
<dbReference type="Proteomes" id="UP000827284">
    <property type="component" value="Unassembled WGS sequence"/>
</dbReference>